<dbReference type="PIRSF" id="PIRSF015582">
    <property type="entry name" value="Cit_lyase_B"/>
    <property type="match status" value="1"/>
</dbReference>
<evidence type="ECO:0000256" key="6">
    <source>
        <dbReference type="PIRSR" id="PIRSR015582-2"/>
    </source>
</evidence>
<dbReference type="GO" id="GO:0000287">
    <property type="term" value="F:magnesium ion binding"/>
    <property type="evidence" value="ECO:0007669"/>
    <property type="project" value="TreeGrafter"/>
</dbReference>
<dbReference type="InterPro" id="IPR005000">
    <property type="entry name" value="Aldolase/citrate-lyase_domain"/>
</dbReference>
<dbReference type="Pfam" id="PF03328">
    <property type="entry name" value="HpcH_HpaI"/>
    <property type="match status" value="1"/>
</dbReference>
<evidence type="ECO:0000256" key="3">
    <source>
        <dbReference type="ARBA" id="ARBA00022723"/>
    </source>
</evidence>
<feature type="domain" description="HpcH/HpaI aldolase/citrate lyase" evidence="7">
    <location>
        <begin position="11"/>
        <end position="225"/>
    </location>
</feature>
<dbReference type="EMBL" id="NCDQ01000084">
    <property type="protein sequence ID" value="OYX04332.1"/>
    <property type="molecule type" value="Genomic_DNA"/>
</dbReference>
<dbReference type="GO" id="GO:0016829">
    <property type="term" value="F:lyase activity"/>
    <property type="evidence" value="ECO:0007669"/>
    <property type="project" value="UniProtKB-KW"/>
</dbReference>
<gene>
    <name evidence="8" type="ORF">B7Z12_06950</name>
</gene>
<reference evidence="8 9" key="1">
    <citation type="submission" date="2017-03" db="EMBL/GenBank/DDBJ databases">
        <title>Lifting the veil on microbial sulfur biogeochemistry in mining wastewaters.</title>
        <authorList>
            <person name="Kantor R.S."/>
            <person name="Colenbrander Nelson T."/>
            <person name="Marshall S."/>
            <person name="Bennett D."/>
            <person name="Apte S."/>
            <person name="Camacho D."/>
            <person name="Thomas B.C."/>
            <person name="Warren L.A."/>
            <person name="Banfield J.F."/>
        </authorList>
    </citation>
    <scope>NUCLEOTIDE SEQUENCE [LARGE SCALE GENOMIC DNA]</scope>
    <source>
        <strain evidence="8">32-67-7</strain>
    </source>
</reference>
<dbReference type="AlphaFoldDB" id="A0A258DA98"/>
<dbReference type="InterPro" id="IPR011206">
    <property type="entry name" value="Citrate_lyase_beta/mcl1/mcl2"/>
</dbReference>
<feature type="binding site" evidence="6">
    <location>
        <position position="128"/>
    </location>
    <ligand>
        <name>Mg(2+)</name>
        <dbReference type="ChEBI" id="CHEBI:18420"/>
    </ligand>
</feature>
<feature type="binding site" evidence="5">
    <location>
        <position position="128"/>
    </location>
    <ligand>
        <name>substrate</name>
    </ligand>
</feature>
<proteinExistence type="inferred from homology"/>
<evidence type="ECO:0000313" key="9">
    <source>
        <dbReference type="Proteomes" id="UP000215616"/>
    </source>
</evidence>
<protein>
    <submittedName>
        <fullName evidence="8">CoA ester lyase</fullName>
    </submittedName>
</protein>
<dbReference type="PANTHER" id="PTHR32308:SF10">
    <property type="entry name" value="CITRATE LYASE SUBUNIT BETA"/>
    <property type="match status" value="1"/>
</dbReference>
<name>A0A258DA98_CAUVI</name>
<evidence type="ECO:0000256" key="1">
    <source>
        <dbReference type="ARBA" id="ARBA00001946"/>
    </source>
</evidence>
<evidence type="ECO:0000256" key="2">
    <source>
        <dbReference type="ARBA" id="ARBA00005568"/>
    </source>
</evidence>
<keyword evidence="8" id="KW-0456">Lyase</keyword>
<dbReference type="PANTHER" id="PTHR32308">
    <property type="entry name" value="LYASE BETA SUBUNIT, PUTATIVE (AFU_ORTHOLOGUE AFUA_4G13030)-RELATED"/>
    <property type="match status" value="1"/>
</dbReference>
<dbReference type="InterPro" id="IPR015813">
    <property type="entry name" value="Pyrv/PenolPyrv_kinase-like_dom"/>
</dbReference>
<feature type="binding site" evidence="6">
    <location>
        <position position="157"/>
    </location>
    <ligand>
        <name>Mg(2+)</name>
        <dbReference type="ChEBI" id="CHEBI:18420"/>
    </ligand>
</feature>
<feature type="binding site" evidence="5">
    <location>
        <position position="72"/>
    </location>
    <ligand>
        <name>substrate</name>
    </ligand>
</feature>
<keyword evidence="4 6" id="KW-0460">Magnesium</keyword>
<comment type="caution">
    <text evidence="8">The sequence shown here is derived from an EMBL/GenBank/DDBJ whole genome shotgun (WGS) entry which is preliminary data.</text>
</comment>
<evidence type="ECO:0000256" key="4">
    <source>
        <dbReference type="ARBA" id="ARBA00022842"/>
    </source>
</evidence>
<comment type="similarity">
    <text evidence="2">Belongs to the HpcH/HpaI aldolase family.</text>
</comment>
<dbReference type="GO" id="GO:0006107">
    <property type="term" value="P:oxaloacetate metabolic process"/>
    <property type="evidence" value="ECO:0007669"/>
    <property type="project" value="TreeGrafter"/>
</dbReference>
<dbReference type="Gene3D" id="3.20.20.60">
    <property type="entry name" value="Phosphoenolpyruvate-binding domains"/>
    <property type="match status" value="1"/>
</dbReference>
<evidence type="ECO:0000259" key="7">
    <source>
        <dbReference type="Pfam" id="PF03328"/>
    </source>
</evidence>
<evidence type="ECO:0000256" key="5">
    <source>
        <dbReference type="PIRSR" id="PIRSR015582-1"/>
    </source>
</evidence>
<organism evidence="8 9">
    <name type="scientific">Caulobacter vibrioides</name>
    <name type="common">Caulobacter crescentus</name>
    <dbReference type="NCBI Taxonomy" id="155892"/>
    <lineage>
        <taxon>Bacteria</taxon>
        <taxon>Pseudomonadati</taxon>
        <taxon>Pseudomonadota</taxon>
        <taxon>Alphaproteobacteria</taxon>
        <taxon>Caulobacterales</taxon>
        <taxon>Caulobacteraceae</taxon>
        <taxon>Caulobacter</taxon>
    </lineage>
</organism>
<keyword evidence="3 6" id="KW-0479">Metal-binding</keyword>
<dbReference type="SUPFAM" id="SSF51621">
    <property type="entry name" value="Phosphoenolpyruvate/pyruvate domain"/>
    <property type="match status" value="1"/>
</dbReference>
<comment type="cofactor">
    <cofactor evidence="1">
        <name>Mg(2+)</name>
        <dbReference type="ChEBI" id="CHEBI:18420"/>
    </cofactor>
</comment>
<accession>A0A258DA98</accession>
<dbReference type="Proteomes" id="UP000215616">
    <property type="component" value="Unassembled WGS sequence"/>
</dbReference>
<evidence type="ECO:0000313" key="8">
    <source>
        <dbReference type="EMBL" id="OYX04332.1"/>
    </source>
</evidence>
<sequence>MTTAQANRPRRSALYMPASNAKAVEKARTLDADVIILDLEDAVAPEMKPAAREAAVAAVRAGGFGSREVVIRVNGIDTPWGAEDLAAAAEAGPDAVLVPKVNDAADVRLYDQHLNAAPPSTRLWTMIETAKAAFHLWEIAEARHGTRLSTWVMGVNDFAKEMRARQTPDRAPFLPLLTLSVAAARAHGLMILDGVHNDIEDLAALEAVCVQGVDFGFDGKTLIHPKHLEICNRVFSPSPEDVAWSHAVIAAFNAPENAGKGALRVDGKMAERLHLAQAERLVAVAEAISGRSAQG</sequence>
<dbReference type="InterPro" id="IPR040442">
    <property type="entry name" value="Pyrv_kinase-like_dom_sf"/>
</dbReference>